<keyword evidence="6 9" id="KW-0067">ATP-binding</keyword>
<evidence type="ECO:0000256" key="4">
    <source>
        <dbReference type="ARBA" id="ARBA00022741"/>
    </source>
</evidence>
<comment type="catalytic activity">
    <reaction evidence="7">
        <text>L-threonyl-[protein] + ATP = O-phospho-L-threonyl-[protein] + ADP + H(+)</text>
        <dbReference type="Rhea" id="RHEA:46608"/>
        <dbReference type="Rhea" id="RHEA-COMP:11060"/>
        <dbReference type="Rhea" id="RHEA-COMP:11605"/>
        <dbReference type="ChEBI" id="CHEBI:15378"/>
        <dbReference type="ChEBI" id="CHEBI:30013"/>
        <dbReference type="ChEBI" id="CHEBI:30616"/>
        <dbReference type="ChEBI" id="CHEBI:61977"/>
        <dbReference type="ChEBI" id="CHEBI:456216"/>
        <dbReference type="EC" id="2.7.11.1"/>
    </reaction>
</comment>
<dbReference type="InterPro" id="IPR017441">
    <property type="entry name" value="Protein_kinase_ATP_BS"/>
</dbReference>
<reference evidence="12" key="2">
    <citation type="submission" date="2025-09" db="UniProtKB">
        <authorList>
            <consortium name="Ensembl"/>
        </authorList>
    </citation>
    <scope>IDENTIFICATION</scope>
</reference>
<dbReference type="PANTHER" id="PTHR24346">
    <property type="entry name" value="MAP/MICROTUBULE AFFINITY-REGULATING KINASE"/>
    <property type="match status" value="1"/>
</dbReference>
<evidence type="ECO:0000256" key="8">
    <source>
        <dbReference type="ARBA" id="ARBA00048679"/>
    </source>
</evidence>
<dbReference type="GO" id="GO:0005524">
    <property type="term" value="F:ATP binding"/>
    <property type="evidence" value="ECO:0007669"/>
    <property type="project" value="UniProtKB-UniRule"/>
</dbReference>
<organism evidence="12 13">
    <name type="scientific">Sinocyclocheilus grahami</name>
    <name type="common">Dianchi golden-line fish</name>
    <name type="synonym">Barbus grahami</name>
    <dbReference type="NCBI Taxonomy" id="75366"/>
    <lineage>
        <taxon>Eukaryota</taxon>
        <taxon>Metazoa</taxon>
        <taxon>Chordata</taxon>
        <taxon>Craniata</taxon>
        <taxon>Vertebrata</taxon>
        <taxon>Euteleostomi</taxon>
        <taxon>Actinopterygii</taxon>
        <taxon>Neopterygii</taxon>
        <taxon>Teleostei</taxon>
        <taxon>Ostariophysi</taxon>
        <taxon>Cypriniformes</taxon>
        <taxon>Cyprinidae</taxon>
        <taxon>Cyprininae</taxon>
        <taxon>Sinocyclocheilus</taxon>
    </lineage>
</organism>
<keyword evidence="3" id="KW-0808">Transferase</keyword>
<proteinExistence type="predicted"/>
<dbReference type="Pfam" id="PF00069">
    <property type="entry name" value="Pkinase"/>
    <property type="match status" value="1"/>
</dbReference>
<protein>
    <recommendedName>
        <fullName evidence="1">non-specific serine/threonine protein kinase</fullName>
        <ecNumber evidence="1">2.7.11.1</ecNumber>
    </recommendedName>
</protein>
<feature type="binding site" evidence="9">
    <location>
        <position position="110"/>
    </location>
    <ligand>
        <name>ATP</name>
        <dbReference type="ChEBI" id="CHEBI:30616"/>
    </ligand>
</feature>
<dbReference type="GO" id="GO:0005737">
    <property type="term" value="C:cytoplasm"/>
    <property type="evidence" value="ECO:0007669"/>
    <property type="project" value="TreeGrafter"/>
</dbReference>
<evidence type="ECO:0000256" key="3">
    <source>
        <dbReference type="ARBA" id="ARBA00022679"/>
    </source>
</evidence>
<evidence type="ECO:0000256" key="6">
    <source>
        <dbReference type="ARBA" id="ARBA00022840"/>
    </source>
</evidence>
<evidence type="ECO:0000259" key="11">
    <source>
        <dbReference type="PROSITE" id="PS50011"/>
    </source>
</evidence>
<dbReference type="Ensembl" id="ENSSGRT00000091907.1">
    <property type="protein sequence ID" value="ENSSGRP00000086321.1"/>
    <property type="gene ID" value="ENSSGRG00000043441.1"/>
</dbReference>
<dbReference type="GO" id="GO:0000226">
    <property type="term" value="P:microtubule cytoskeleton organization"/>
    <property type="evidence" value="ECO:0007669"/>
    <property type="project" value="TreeGrafter"/>
</dbReference>
<keyword evidence="5" id="KW-0418">Kinase</keyword>
<keyword evidence="2" id="KW-0723">Serine/threonine-protein kinase</keyword>
<dbReference type="PROSITE" id="PS00107">
    <property type="entry name" value="PROTEIN_KINASE_ATP"/>
    <property type="match status" value="1"/>
</dbReference>
<dbReference type="InParanoid" id="A0A672RC12"/>
<dbReference type="Proteomes" id="UP000472262">
    <property type="component" value="Unassembled WGS sequence"/>
</dbReference>
<dbReference type="FunFam" id="3.30.200.20:FF:000003">
    <property type="entry name" value="Non-specific serine/threonine protein kinase"/>
    <property type="match status" value="1"/>
</dbReference>
<evidence type="ECO:0000256" key="2">
    <source>
        <dbReference type="ARBA" id="ARBA00022527"/>
    </source>
</evidence>
<evidence type="ECO:0000256" key="1">
    <source>
        <dbReference type="ARBA" id="ARBA00012513"/>
    </source>
</evidence>
<evidence type="ECO:0000313" key="12">
    <source>
        <dbReference type="Ensembl" id="ENSSGRP00000086321.1"/>
    </source>
</evidence>
<dbReference type="PROSITE" id="PS50011">
    <property type="entry name" value="PROTEIN_KINASE_DOM"/>
    <property type="match status" value="1"/>
</dbReference>
<feature type="domain" description="Protein kinase" evidence="11">
    <location>
        <begin position="81"/>
        <end position="227"/>
    </location>
</feature>
<name>A0A672RC12_SINGR</name>
<comment type="catalytic activity">
    <reaction evidence="8">
        <text>L-seryl-[protein] + ATP = O-phospho-L-seryl-[protein] + ADP + H(+)</text>
        <dbReference type="Rhea" id="RHEA:17989"/>
        <dbReference type="Rhea" id="RHEA-COMP:9863"/>
        <dbReference type="Rhea" id="RHEA-COMP:11604"/>
        <dbReference type="ChEBI" id="CHEBI:15378"/>
        <dbReference type="ChEBI" id="CHEBI:29999"/>
        <dbReference type="ChEBI" id="CHEBI:30616"/>
        <dbReference type="ChEBI" id="CHEBI:83421"/>
        <dbReference type="ChEBI" id="CHEBI:456216"/>
        <dbReference type="EC" id="2.7.11.1"/>
    </reaction>
</comment>
<keyword evidence="13" id="KW-1185">Reference proteome</keyword>
<dbReference type="Gene3D" id="1.10.510.10">
    <property type="entry name" value="Transferase(Phosphotransferase) domain 1"/>
    <property type="match status" value="1"/>
</dbReference>
<evidence type="ECO:0000256" key="7">
    <source>
        <dbReference type="ARBA" id="ARBA00047899"/>
    </source>
</evidence>
<accession>A0A672RC12</accession>
<evidence type="ECO:0000313" key="13">
    <source>
        <dbReference type="Proteomes" id="UP000472262"/>
    </source>
</evidence>
<dbReference type="GO" id="GO:0035556">
    <property type="term" value="P:intracellular signal transduction"/>
    <property type="evidence" value="ECO:0007669"/>
    <property type="project" value="TreeGrafter"/>
</dbReference>
<evidence type="ECO:0000256" key="10">
    <source>
        <dbReference type="SAM" id="MobiDB-lite"/>
    </source>
</evidence>
<sequence length="227" mass="25853">MKDPQLPGTKTLNVWAKRHGKKGKNEPAAQPAQKEAETRKCPALTPEQRAKQTAFERVLYDMSHNEQVISDMILGRRIAFYELRGEIGTGNFSQVKLGVHALTKERVAVKILNKARLDKKSQNLFASEIICMENLSHPNIVRLYEVLETRKHLYLAMEYGSGGDLFSRITSKTEPYRQSKLYANCQSSLTIVVLTELLLNESTTRIARFLKQNHSHEPVLLMNQKCT</sequence>
<dbReference type="SUPFAM" id="SSF56112">
    <property type="entry name" value="Protein kinase-like (PK-like)"/>
    <property type="match status" value="1"/>
</dbReference>
<evidence type="ECO:0000256" key="9">
    <source>
        <dbReference type="PROSITE-ProRule" id="PRU10141"/>
    </source>
</evidence>
<dbReference type="InterPro" id="IPR011009">
    <property type="entry name" value="Kinase-like_dom_sf"/>
</dbReference>
<dbReference type="InterPro" id="IPR000719">
    <property type="entry name" value="Prot_kinase_dom"/>
</dbReference>
<gene>
    <name evidence="12" type="primary">LOC107553521</name>
</gene>
<reference evidence="12" key="1">
    <citation type="submission" date="2025-08" db="UniProtKB">
        <authorList>
            <consortium name="Ensembl"/>
        </authorList>
    </citation>
    <scope>IDENTIFICATION</scope>
</reference>
<feature type="region of interest" description="Disordered" evidence="10">
    <location>
        <begin position="1"/>
        <end position="41"/>
    </location>
</feature>
<keyword evidence="4 9" id="KW-0547">Nucleotide-binding</keyword>
<dbReference type="GO" id="GO:0050321">
    <property type="term" value="F:tau-protein kinase activity"/>
    <property type="evidence" value="ECO:0007669"/>
    <property type="project" value="TreeGrafter"/>
</dbReference>
<evidence type="ECO:0000256" key="5">
    <source>
        <dbReference type="ARBA" id="ARBA00022777"/>
    </source>
</evidence>
<dbReference type="PANTHER" id="PTHR24346:SF105">
    <property type="entry name" value="SERINE_THREONINE-PROTEIN KINASE NIM1-LIKE ISOFORM X1"/>
    <property type="match status" value="1"/>
</dbReference>
<dbReference type="EC" id="2.7.11.1" evidence="1"/>
<dbReference type="AlphaFoldDB" id="A0A672RC12"/>